<dbReference type="AlphaFoldDB" id="A0A8H3VNV4"/>
<feature type="signal peptide" evidence="2">
    <location>
        <begin position="1"/>
        <end position="18"/>
    </location>
</feature>
<accession>A0A8H3VNV4</accession>
<feature type="region of interest" description="Disordered" evidence="1">
    <location>
        <begin position="300"/>
        <end position="329"/>
    </location>
</feature>
<keyword evidence="2" id="KW-0732">Signal</keyword>
<organism evidence="4 5">
    <name type="scientific">Venturia inaequalis</name>
    <name type="common">Apple scab fungus</name>
    <dbReference type="NCBI Taxonomy" id="5025"/>
    <lineage>
        <taxon>Eukaryota</taxon>
        <taxon>Fungi</taxon>
        <taxon>Dikarya</taxon>
        <taxon>Ascomycota</taxon>
        <taxon>Pezizomycotina</taxon>
        <taxon>Dothideomycetes</taxon>
        <taxon>Pleosporomycetidae</taxon>
        <taxon>Venturiales</taxon>
        <taxon>Venturiaceae</taxon>
        <taxon>Venturia</taxon>
    </lineage>
</organism>
<name>A0A8H3VNV4_VENIN</name>
<protein>
    <submittedName>
        <fullName evidence="4">Uncharacterized protein</fullName>
    </submittedName>
</protein>
<feature type="chain" id="PRO_5044690918" evidence="2">
    <location>
        <begin position="19"/>
        <end position="384"/>
    </location>
</feature>
<dbReference type="Proteomes" id="UP000490939">
    <property type="component" value="Unassembled WGS sequence"/>
</dbReference>
<proteinExistence type="predicted"/>
<evidence type="ECO:0000313" key="4">
    <source>
        <dbReference type="EMBL" id="KAE9992300.1"/>
    </source>
</evidence>
<dbReference type="Proteomes" id="UP000433883">
    <property type="component" value="Unassembled WGS sequence"/>
</dbReference>
<sequence length="384" mass="42034">MTLPKSLFFVLAAIQVTAIPVAQGPQDSPLDKSVKLTGLSRAQQGHIIVPGGIAPEVQELKPLYPNYAPGIKRTKIRYGKWTIPSVSDKTAMSLLSGEAGTMQNVKLNMKKPCEDCGLTLMQAGLEYADGTVANTDSGAWLHHIVLLMNGPNRKDVMCPFTPGQRFFSSGNERMMITYTDLENKKINSVYPMRKADNVFMQLELMNLKEEKKDVYITIDYEYMAKIPQGFKETKAVWLDVTGCGISSTSAPKGKSSFSMTSTKWTAPYDGQLLSTGGHLHDGGVNVLSYQDKKPICNAKATYSKAPPMNPNPAKPSKVTRDGGHGNEDMPHIEDMSTCDLLSPFSKGQQFWIDANYDYGMHPGMKSVSGGQAEIMGIALMYVAV</sequence>
<reference evidence="4 5" key="1">
    <citation type="submission" date="2019-07" db="EMBL/GenBank/DDBJ databases">
        <title>Venturia inaequalis Genome Resource.</title>
        <authorList>
            <person name="Lichtner F.J."/>
        </authorList>
    </citation>
    <scope>NUCLEOTIDE SEQUENCE [LARGE SCALE GENOMIC DNA]</scope>
    <source>
        <strain evidence="3">Bline_iso_100314</strain>
        <strain evidence="4 5">DMI_063113</strain>
    </source>
</reference>
<dbReference type="EMBL" id="WNWQ01000061">
    <property type="protein sequence ID" value="KAE9981277.1"/>
    <property type="molecule type" value="Genomic_DNA"/>
</dbReference>
<evidence type="ECO:0000256" key="2">
    <source>
        <dbReference type="SAM" id="SignalP"/>
    </source>
</evidence>
<evidence type="ECO:0000256" key="1">
    <source>
        <dbReference type="SAM" id="MobiDB-lite"/>
    </source>
</evidence>
<feature type="compositionally biased region" description="Basic and acidic residues" evidence="1">
    <location>
        <begin position="318"/>
        <end position="329"/>
    </location>
</feature>
<comment type="caution">
    <text evidence="4">The sequence shown here is derived from an EMBL/GenBank/DDBJ whole genome shotgun (WGS) entry which is preliminary data.</text>
</comment>
<dbReference type="EMBL" id="WNWR01000063">
    <property type="protein sequence ID" value="KAE9992300.1"/>
    <property type="molecule type" value="Genomic_DNA"/>
</dbReference>
<gene>
    <name evidence="3" type="ORF">BLS_007649</name>
    <name evidence="4" type="ORF">EG327_009465</name>
</gene>
<evidence type="ECO:0000313" key="3">
    <source>
        <dbReference type="EMBL" id="KAE9981277.1"/>
    </source>
</evidence>
<keyword evidence="5" id="KW-1185">Reference proteome</keyword>
<evidence type="ECO:0000313" key="5">
    <source>
        <dbReference type="Proteomes" id="UP000490939"/>
    </source>
</evidence>